<dbReference type="PROSITE" id="PS50096">
    <property type="entry name" value="IQ"/>
    <property type="match status" value="1"/>
</dbReference>
<evidence type="ECO:0000256" key="2">
    <source>
        <dbReference type="ARBA" id="ARBA00023015"/>
    </source>
</evidence>
<dbReference type="Pfam" id="PF22381">
    <property type="entry name" value="Staph_reg_Sar_Rot"/>
    <property type="match status" value="1"/>
</dbReference>
<evidence type="ECO:0000313" key="11">
    <source>
        <dbReference type="Proteomes" id="UP000477156"/>
    </source>
</evidence>
<proteinExistence type="inferred from homology"/>
<comment type="caution">
    <text evidence="9">The sequence shown here is derived from an EMBL/GenBank/DDBJ whole genome shotgun (WGS) entry which is preliminary data.</text>
</comment>
<dbReference type="PROSITE" id="PS50995">
    <property type="entry name" value="HTH_MARR_2"/>
    <property type="match status" value="1"/>
</dbReference>
<evidence type="ECO:0000256" key="6">
    <source>
        <dbReference type="ARBA" id="ARBA00047188"/>
    </source>
</evidence>
<evidence type="ECO:0000256" key="3">
    <source>
        <dbReference type="ARBA" id="ARBA00023125"/>
    </source>
</evidence>
<evidence type="ECO:0000256" key="7">
    <source>
        <dbReference type="ARBA" id="ARBA00047207"/>
    </source>
</evidence>
<keyword evidence="3 9" id="KW-0238">DNA-binding</keyword>
<dbReference type="SUPFAM" id="SSF46785">
    <property type="entry name" value="Winged helix' DNA-binding domain"/>
    <property type="match status" value="1"/>
</dbReference>
<dbReference type="Proteomes" id="UP000477156">
    <property type="component" value="Unassembled WGS sequence"/>
</dbReference>
<dbReference type="PANTHER" id="PTHR42756:SF1">
    <property type="entry name" value="TRANSCRIPTIONAL REPRESSOR OF EMRAB OPERON"/>
    <property type="match status" value="1"/>
</dbReference>
<evidence type="ECO:0000256" key="4">
    <source>
        <dbReference type="ARBA" id="ARBA00023163"/>
    </source>
</evidence>
<dbReference type="EMBL" id="WWVF01000023">
    <property type="protein sequence ID" value="MZS89812.1"/>
    <property type="molecule type" value="Genomic_DNA"/>
</dbReference>
<feature type="domain" description="HTH marR-type" evidence="8">
    <location>
        <begin position="1"/>
        <end position="157"/>
    </location>
</feature>
<reference evidence="11 12" key="1">
    <citation type="journal article" date="2019" name="Nat. Med.">
        <title>A library of human gut bacterial isolates paired with longitudinal multiomics data enables mechanistic microbiome research.</title>
        <authorList>
            <person name="Poyet M."/>
            <person name="Groussin M."/>
            <person name="Gibbons S.M."/>
            <person name="Avila-Pacheco J."/>
            <person name="Jiang X."/>
            <person name="Kearney S.M."/>
            <person name="Perrotta A.R."/>
            <person name="Berdy B."/>
            <person name="Zhao S."/>
            <person name="Lieberman T.D."/>
            <person name="Swanson P.K."/>
            <person name="Smith M."/>
            <person name="Roesemann S."/>
            <person name="Alexander J.E."/>
            <person name="Rich S.A."/>
            <person name="Livny J."/>
            <person name="Vlamakis H."/>
            <person name="Clish C."/>
            <person name="Bullock K."/>
            <person name="Deik A."/>
            <person name="Scott J."/>
            <person name="Pierce K.A."/>
            <person name="Xavier R.J."/>
            <person name="Alm E.J."/>
        </authorList>
    </citation>
    <scope>NUCLEOTIDE SEQUENCE [LARGE SCALE GENOMIC DNA]</scope>
    <source>
        <strain evidence="9 12">BIOML-A1</strain>
        <strain evidence="10 11">BIOML-A12</strain>
    </source>
</reference>
<dbReference type="InterPro" id="IPR055166">
    <property type="entry name" value="Transc_reg_Sar_Rot_HTH"/>
</dbReference>
<dbReference type="SMART" id="SM00347">
    <property type="entry name" value="HTH_MARR"/>
    <property type="match status" value="1"/>
</dbReference>
<dbReference type="PRINTS" id="PR00598">
    <property type="entry name" value="HTHMARR"/>
</dbReference>
<evidence type="ECO:0000256" key="5">
    <source>
        <dbReference type="ARBA" id="ARBA00046337"/>
    </source>
</evidence>
<dbReference type="AlphaFoldDB" id="A0A6L8T1B7"/>
<dbReference type="GO" id="GO:0003700">
    <property type="term" value="F:DNA-binding transcription factor activity"/>
    <property type="evidence" value="ECO:0007669"/>
    <property type="project" value="InterPro"/>
</dbReference>
<evidence type="ECO:0000259" key="8">
    <source>
        <dbReference type="PROSITE" id="PS50995"/>
    </source>
</evidence>
<accession>A0A6L8T1B7</accession>
<dbReference type="GO" id="GO:0005737">
    <property type="term" value="C:cytoplasm"/>
    <property type="evidence" value="ECO:0007669"/>
    <property type="project" value="UniProtKB-SubCell"/>
</dbReference>
<dbReference type="PANTHER" id="PTHR42756">
    <property type="entry name" value="TRANSCRIPTIONAL REGULATOR, MARR"/>
    <property type="match status" value="1"/>
</dbReference>
<evidence type="ECO:0000256" key="1">
    <source>
        <dbReference type="ARBA" id="ARBA00004496"/>
    </source>
</evidence>
<dbReference type="InterPro" id="IPR036388">
    <property type="entry name" value="WH-like_DNA-bd_sf"/>
</dbReference>
<dbReference type="EMBL" id="WWVQ01000009">
    <property type="protein sequence ID" value="MZL32732.1"/>
    <property type="molecule type" value="Genomic_DNA"/>
</dbReference>
<evidence type="ECO:0000313" key="10">
    <source>
        <dbReference type="EMBL" id="MZS89812.1"/>
    </source>
</evidence>
<gene>
    <name evidence="10" type="ORF">GT712_12190</name>
    <name evidence="9" type="ORF">GT728_05795</name>
</gene>
<dbReference type="InterPro" id="IPR000835">
    <property type="entry name" value="HTH_MarR-typ"/>
</dbReference>
<keyword evidence="4" id="KW-0804">Transcription</keyword>
<sequence length="163" mass="18845">MLQQCYMELLKQKEGGNRMNHYEAINDVLVNLFNEILDLEERALITGEYKNISVNDMHIINAVGIREQKNMSTVARELNVTVGTLTIAVNNLVKKGYIQRMRSQEDRRVVLISLTEQGKKAYYHHKDFHEKMVLAVLKGLNVEETEALTKALTKLQGFFRSYQ</sequence>
<evidence type="ECO:0000313" key="9">
    <source>
        <dbReference type="EMBL" id="MZL32732.1"/>
    </source>
</evidence>
<dbReference type="GO" id="GO:0003677">
    <property type="term" value="F:DNA binding"/>
    <property type="evidence" value="ECO:0007669"/>
    <property type="project" value="UniProtKB-KW"/>
</dbReference>
<comment type="subcellular location">
    <subcellularLocation>
        <location evidence="1">Cytoplasm</location>
    </subcellularLocation>
</comment>
<dbReference type="InterPro" id="IPR036390">
    <property type="entry name" value="WH_DNA-bd_sf"/>
</dbReference>
<dbReference type="Proteomes" id="UP000477285">
    <property type="component" value="Unassembled WGS sequence"/>
</dbReference>
<protein>
    <recommendedName>
        <fullName evidence="6">HTH-type transcriptional regulator SarZ</fullName>
    </recommendedName>
    <alternativeName>
        <fullName evidence="7">Staphylococcal accessory regulator Z</fullName>
    </alternativeName>
</protein>
<comment type="similarity">
    <text evidence="5">Belongs to the SarZ family.</text>
</comment>
<name>A0A6L8T1B7_9FIRM</name>
<evidence type="ECO:0000313" key="12">
    <source>
        <dbReference type="Proteomes" id="UP000477285"/>
    </source>
</evidence>
<dbReference type="Gene3D" id="1.10.10.10">
    <property type="entry name" value="Winged helix-like DNA-binding domain superfamily/Winged helix DNA-binding domain"/>
    <property type="match status" value="1"/>
</dbReference>
<keyword evidence="2" id="KW-0805">Transcription regulation</keyword>
<organism evidence="9 12">
    <name type="scientific">Blautia wexlerae</name>
    <dbReference type="NCBI Taxonomy" id="418240"/>
    <lineage>
        <taxon>Bacteria</taxon>
        <taxon>Bacillati</taxon>
        <taxon>Bacillota</taxon>
        <taxon>Clostridia</taxon>
        <taxon>Lachnospirales</taxon>
        <taxon>Lachnospiraceae</taxon>
        <taxon>Blautia</taxon>
    </lineage>
</organism>